<dbReference type="SUPFAM" id="SSF55486">
    <property type="entry name" value="Metalloproteases ('zincins'), catalytic domain"/>
    <property type="match status" value="1"/>
</dbReference>
<dbReference type="InterPro" id="IPR010384">
    <property type="entry name" value="MtfA_fam"/>
</dbReference>
<sequence>MPLISYIFLAIILLLILALLYSRINHKRKNAGIDKGYYEQLLAKHVLFYRKLAKAEKERFLDEVLQFLKEIRIEGIGTTVTDIDRILIGASAIIPIFAFPHWHYQHLTNILLYPDTFNEAFQFQGAHRNTLGMVGEGYMNGQMILSKEALYKGFSVQAGDHNTAIHEFVHLIDKNDGSIDGIPENLLDRSYVIPWIHLMHQEMKKIQAGKSDIDAYALTNQAEFFAVVSEYFFEKPEKLHEHHPELYAMLTQLFQIDLTKK</sequence>
<evidence type="ECO:0008006" key="4">
    <source>
        <dbReference type="Google" id="ProtNLM"/>
    </source>
</evidence>
<keyword evidence="3" id="KW-1185">Reference proteome</keyword>
<organism evidence="2 3">
    <name type="scientific">Olivibacter ginsenosidimutans</name>
    <dbReference type="NCBI Taxonomy" id="1176537"/>
    <lineage>
        <taxon>Bacteria</taxon>
        <taxon>Pseudomonadati</taxon>
        <taxon>Bacteroidota</taxon>
        <taxon>Sphingobacteriia</taxon>
        <taxon>Sphingobacteriales</taxon>
        <taxon>Sphingobacteriaceae</taxon>
        <taxon>Olivibacter</taxon>
    </lineage>
</organism>
<keyword evidence="1" id="KW-0812">Transmembrane</keyword>
<proteinExistence type="predicted"/>
<keyword evidence="1" id="KW-1133">Transmembrane helix</keyword>
<feature type="transmembrane region" description="Helical" evidence="1">
    <location>
        <begin position="6"/>
        <end position="24"/>
    </location>
</feature>
<dbReference type="CDD" id="cd20169">
    <property type="entry name" value="Peptidase_M90_mtfA"/>
    <property type="match status" value="1"/>
</dbReference>
<evidence type="ECO:0000256" key="1">
    <source>
        <dbReference type="SAM" id="Phobius"/>
    </source>
</evidence>
<dbReference type="PANTHER" id="PTHR30164:SF2">
    <property type="entry name" value="PROTEIN MTFA"/>
    <property type="match status" value="1"/>
</dbReference>
<dbReference type="InterPro" id="IPR024079">
    <property type="entry name" value="MetalloPept_cat_dom_sf"/>
</dbReference>
<accession>A0ABP9B270</accession>
<dbReference type="EMBL" id="BAABIQ010000008">
    <property type="protein sequence ID" value="GAA4787931.1"/>
    <property type="molecule type" value="Genomic_DNA"/>
</dbReference>
<keyword evidence="1" id="KW-0472">Membrane</keyword>
<dbReference type="PANTHER" id="PTHR30164">
    <property type="entry name" value="MTFA PEPTIDASE"/>
    <property type="match status" value="1"/>
</dbReference>
<evidence type="ECO:0000313" key="3">
    <source>
        <dbReference type="Proteomes" id="UP001501411"/>
    </source>
</evidence>
<name>A0ABP9B270_9SPHI</name>
<protein>
    <recommendedName>
        <fullName evidence="4">Zinc-dependent peptidase</fullName>
    </recommendedName>
</protein>
<gene>
    <name evidence="2" type="ORF">GCM10023231_15090</name>
</gene>
<dbReference type="Gene3D" id="1.10.472.150">
    <property type="entry name" value="Glucose-regulated metallo-peptidase M90, N-terminal domain"/>
    <property type="match status" value="1"/>
</dbReference>
<dbReference type="Pfam" id="PF06167">
    <property type="entry name" value="Peptidase_M90"/>
    <property type="match status" value="1"/>
</dbReference>
<dbReference type="Proteomes" id="UP001501411">
    <property type="component" value="Unassembled WGS sequence"/>
</dbReference>
<dbReference type="InterPro" id="IPR042252">
    <property type="entry name" value="MtfA_N"/>
</dbReference>
<comment type="caution">
    <text evidence="2">The sequence shown here is derived from an EMBL/GenBank/DDBJ whole genome shotgun (WGS) entry which is preliminary data.</text>
</comment>
<reference evidence="3" key="1">
    <citation type="journal article" date="2019" name="Int. J. Syst. Evol. Microbiol.">
        <title>The Global Catalogue of Microorganisms (GCM) 10K type strain sequencing project: providing services to taxonomists for standard genome sequencing and annotation.</title>
        <authorList>
            <consortium name="The Broad Institute Genomics Platform"/>
            <consortium name="The Broad Institute Genome Sequencing Center for Infectious Disease"/>
            <person name="Wu L."/>
            <person name="Ma J."/>
        </authorList>
    </citation>
    <scope>NUCLEOTIDE SEQUENCE [LARGE SCALE GENOMIC DNA]</scope>
    <source>
        <strain evidence="3">JCM 18200</strain>
    </source>
</reference>
<evidence type="ECO:0000313" key="2">
    <source>
        <dbReference type="EMBL" id="GAA4787931.1"/>
    </source>
</evidence>
<dbReference type="Gene3D" id="3.40.390.10">
    <property type="entry name" value="Collagenase (Catalytic Domain)"/>
    <property type="match status" value="1"/>
</dbReference>